<dbReference type="InterPro" id="IPR032466">
    <property type="entry name" value="Metal_Hydrolase"/>
</dbReference>
<dbReference type="InterPro" id="IPR005920">
    <property type="entry name" value="HutI"/>
</dbReference>
<feature type="binding site" evidence="7">
    <location>
        <position position="147"/>
    </location>
    <ligand>
        <name>N-formimidoyl-L-glutamate</name>
        <dbReference type="ChEBI" id="CHEBI:58928"/>
    </ligand>
</feature>
<dbReference type="SUPFAM" id="SSF51338">
    <property type="entry name" value="Composite domain of metallo-dependent hydrolases"/>
    <property type="match status" value="1"/>
</dbReference>
<dbReference type="Gene3D" id="3.20.20.140">
    <property type="entry name" value="Metal-dependent hydrolases"/>
    <property type="match status" value="1"/>
</dbReference>
<dbReference type="KEGG" id="vaq:FIV01_06635"/>
<comment type="cofactor">
    <cofactor evidence="7">
        <name>Zn(2+)</name>
        <dbReference type="ChEBI" id="CHEBI:29105"/>
    </cofactor>
    <cofactor evidence="7">
        <name>Fe(3+)</name>
        <dbReference type="ChEBI" id="CHEBI:29034"/>
    </cofactor>
    <text evidence="7">Binds 1 zinc or iron ion per subunit.</text>
</comment>
<accession>A0A5P9CK83</accession>
<feature type="binding site" evidence="7">
    <location>
        <position position="245"/>
    </location>
    <ligand>
        <name>Fe(3+)</name>
        <dbReference type="ChEBI" id="CHEBI:29034"/>
    </ligand>
</feature>
<feature type="binding site" evidence="7">
    <location>
        <position position="84"/>
    </location>
    <ligand>
        <name>4-imidazolone-5-propanoate</name>
        <dbReference type="ChEBI" id="CHEBI:77893"/>
    </ligand>
</feature>
<evidence type="ECO:0000256" key="5">
    <source>
        <dbReference type="ARBA" id="ARBA00022833"/>
    </source>
</evidence>
<dbReference type="PANTHER" id="PTHR42752:SF1">
    <property type="entry name" value="IMIDAZOLONEPROPIONASE-RELATED"/>
    <property type="match status" value="1"/>
</dbReference>
<dbReference type="FunFam" id="3.20.20.140:FF:000007">
    <property type="entry name" value="Imidazolonepropionase"/>
    <property type="match status" value="1"/>
</dbReference>
<dbReference type="PANTHER" id="PTHR42752">
    <property type="entry name" value="IMIDAZOLONEPROPIONASE"/>
    <property type="match status" value="1"/>
</dbReference>
<dbReference type="InterPro" id="IPR011059">
    <property type="entry name" value="Metal-dep_hydrolase_composite"/>
</dbReference>
<dbReference type="UniPathway" id="UPA00379">
    <property type="reaction ID" value="UER00551"/>
</dbReference>
<keyword evidence="4 7" id="KW-0369">Histidine metabolism</keyword>
<dbReference type="InterPro" id="IPR006680">
    <property type="entry name" value="Amidohydro-rel"/>
</dbReference>
<feature type="binding site" evidence="7">
    <location>
        <position position="147"/>
    </location>
    <ligand>
        <name>4-imidazolone-5-propanoate</name>
        <dbReference type="ChEBI" id="CHEBI:77893"/>
    </ligand>
</feature>
<evidence type="ECO:0000313" key="10">
    <source>
        <dbReference type="Proteomes" id="UP000326936"/>
    </source>
</evidence>
<keyword evidence="10" id="KW-1185">Reference proteome</keyword>
<name>A0A5P9CK83_9VIBR</name>
<dbReference type="HAMAP" id="MF_00372">
    <property type="entry name" value="HutI"/>
    <property type="match status" value="1"/>
</dbReference>
<comment type="function">
    <text evidence="7">Catalyzes the hydrolytic cleavage of the carbon-nitrogen bond in imidazolone-5-propanoate to yield N-formimidoyl-L-glutamate. It is the third step in the universal histidine degradation pathway.</text>
</comment>
<organism evidence="9 10">
    <name type="scientific">Vibrio aquimaris</name>
    <dbReference type="NCBI Taxonomy" id="2587862"/>
    <lineage>
        <taxon>Bacteria</taxon>
        <taxon>Pseudomonadati</taxon>
        <taxon>Pseudomonadota</taxon>
        <taxon>Gammaproteobacteria</taxon>
        <taxon>Vibrionales</taxon>
        <taxon>Vibrionaceae</taxon>
        <taxon>Vibrio</taxon>
    </lineage>
</organism>
<feature type="binding site" evidence="7">
    <location>
        <position position="248"/>
    </location>
    <ligand>
        <name>4-imidazolone-5-propanoate</name>
        <dbReference type="ChEBI" id="CHEBI:77893"/>
    </ligand>
</feature>
<feature type="binding site" evidence="7">
    <location>
        <position position="324"/>
    </location>
    <ligand>
        <name>N-formimidoyl-L-glutamate</name>
        <dbReference type="ChEBI" id="CHEBI:58928"/>
    </ligand>
</feature>
<evidence type="ECO:0000256" key="7">
    <source>
        <dbReference type="HAMAP-Rule" id="MF_00372"/>
    </source>
</evidence>
<feature type="binding site" evidence="7">
    <location>
        <position position="320"/>
    </location>
    <ligand>
        <name>Fe(3+)</name>
        <dbReference type="ChEBI" id="CHEBI:29034"/>
    </ligand>
</feature>
<dbReference type="CDD" id="cd01296">
    <property type="entry name" value="Imidazolone-5PH"/>
    <property type="match status" value="1"/>
</dbReference>
<dbReference type="AlphaFoldDB" id="A0A5P9CK83"/>
<comment type="pathway">
    <text evidence="7">Amino-acid degradation; L-histidine degradation into L-glutamate; N-formimidoyl-L-glutamate from L-histidine: step 3/3.</text>
</comment>
<comment type="catalytic activity">
    <reaction evidence="7">
        <text>4-imidazolone-5-propanoate + H2O = N-formimidoyl-L-glutamate</text>
        <dbReference type="Rhea" id="RHEA:23660"/>
        <dbReference type="ChEBI" id="CHEBI:15377"/>
        <dbReference type="ChEBI" id="CHEBI:58928"/>
        <dbReference type="ChEBI" id="CHEBI:77893"/>
        <dbReference type="EC" id="3.5.2.7"/>
    </reaction>
</comment>
<feature type="binding site" evidence="7">
    <location>
        <position position="325"/>
    </location>
    <ligand>
        <name>4-imidazolone-5-propanoate</name>
        <dbReference type="ChEBI" id="CHEBI:77893"/>
    </ligand>
</feature>
<proteinExistence type="inferred from homology"/>
<feature type="domain" description="Amidohydrolase-related" evidence="8">
    <location>
        <begin position="67"/>
        <end position="393"/>
    </location>
</feature>
<feature type="binding site" evidence="7">
    <location>
        <position position="77"/>
    </location>
    <ligand>
        <name>Fe(3+)</name>
        <dbReference type="ChEBI" id="CHEBI:29034"/>
    </ligand>
</feature>
<feature type="binding site" evidence="7">
    <location>
        <position position="77"/>
    </location>
    <ligand>
        <name>Zn(2+)</name>
        <dbReference type="ChEBI" id="CHEBI:29105"/>
    </ligand>
</feature>
<feature type="binding site" evidence="7">
    <location>
        <position position="322"/>
    </location>
    <ligand>
        <name>N-formimidoyl-L-glutamate</name>
        <dbReference type="ChEBI" id="CHEBI:58928"/>
    </ligand>
</feature>
<evidence type="ECO:0000256" key="3">
    <source>
        <dbReference type="ARBA" id="ARBA00022801"/>
    </source>
</evidence>
<dbReference type="GO" id="GO:0005737">
    <property type="term" value="C:cytoplasm"/>
    <property type="evidence" value="ECO:0007669"/>
    <property type="project" value="UniProtKB-SubCell"/>
</dbReference>
<keyword evidence="2 7" id="KW-0479">Metal-binding</keyword>
<gene>
    <name evidence="7 9" type="primary">hutI</name>
    <name evidence="9" type="ORF">FIV01_06635</name>
</gene>
<keyword evidence="5 7" id="KW-0862">Zinc</keyword>
<feature type="binding site" evidence="7">
    <location>
        <position position="75"/>
    </location>
    <ligand>
        <name>Fe(3+)</name>
        <dbReference type="ChEBI" id="CHEBI:29034"/>
    </ligand>
</feature>
<keyword evidence="6 7" id="KW-0408">Iron</keyword>
<dbReference type="GO" id="GO:0008270">
    <property type="term" value="F:zinc ion binding"/>
    <property type="evidence" value="ECO:0007669"/>
    <property type="project" value="UniProtKB-UniRule"/>
</dbReference>
<keyword evidence="3 7" id="KW-0378">Hydrolase</keyword>
<dbReference type="GO" id="GO:0019557">
    <property type="term" value="P:L-histidine catabolic process to glutamate and formate"/>
    <property type="evidence" value="ECO:0007669"/>
    <property type="project" value="UniProtKB-UniPathway"/>
</dbReference>
<dbReference type="Pfam" id="PF01979">
    <property type="entry name" value="Amidohydro_1"/>
    <property type="match status" value="1"/>
</dbReference>
<dbReference type="GO" id="GO:0050480">
    <property type="term" value="F:imidazolonepropionase activity"/>
    <property type="evidence" value="ECO:0007669"/>
    <property type="project" value="UniProtKB-UniRule"/>
</dbReference>
<reference evidence="9 10" key="1">
    <citation type="submission" date="2019-10" db="EMBL/GenBank/DDBJ databases">
        <title>Complete genome sequence of Vibrio sp. strain THAF100, isolated from non-filtered water from the water column of tank 6 of a marine aquarium containing stony-coral fragments. Water maintained at 26 degree C.</title>
        <authorList>
            <person name="Ruckert C."/>
            <person name="Franco A."/>
            <person name="Kalinowski J."/>
            <person name="Glaeser S."/>
        </authorList>
    </citation>
    <scope>NUCLEOTIDE SEQUENCE [LARGE SCALE GENOMIC DNA]</scope>
    <source>
        <strain evidence="9 10">THAF100</strain>
    </source>
</reference>
<feature type="binding site" evidence="7">
    <location>
        <position position="320"/>
    </location>
    <ligand>
        <name>Zn(2+)</name>
        <dbReference type="ChEBI" id="CHEBI:29105"/>
    </ligand>
</feature>
<dbReference type="Gene3D" id="2.30.40.10">
    <property type="entry name" value="Urease, subunit C, domain 1"/>
    <property type="match status" value="1"/>
</dbReference>
<dbReference type="NCBIfam" id="TIGR01224">
    <property type="entry name" value="hutI"/>
    <property type="match status" value="1"/>
</dbReference>
<evidence type="ECO:0000256" key="4">
    <source>
        <dbReference type="ARBA" id="ARBA00022808"/>
    </source>
</evidence>
<dbReference type="SUPFAM" id="SSF51556">
    <property type="entry name" value="Metallo-dependent hydrolases"/>
    <property type="match status" value="1"/>
</dbReference>
<feature type="binding site" evidence="7">
    <location>
        <position position="75"/>
    </location>
    <ligand>
        <name>Zn(2+)</name>
        <dbReference type="ChEBI" id="CHEBI:29105"/>
    </ligand>
</feature>
<feature type="binding site" evidence="7">
    <location>
        <position position="245"/>
    </location>
    <ligand>
        <name>Zn(2+)</name>
        <dbReference type="ChEBI" id="CHEBI:29105"/>
    </ligand>
</feature>
<dbReference type="OrthoDB" id="9776455at2"/>
<evidence type="ECO:0000259" key="8">
    <source>
        <dbReference type="Pfam" id="PF01979"/>
    </source>
</evidence>
<sequence>MHGNSTSQKQHQELLLTNARLVTMIAGEQGYYVSPASELYIKSGKLITSNNDVPHNIKTYDCNNKLITPGFIDCHTHLVYAGNRANEFEMRLNGVPYSDIAKQGGGILSTVKATRNATQEELVEYALPRLDGLIRSGVTTVEVKSGYGLTLIDEIKMLRAAKALQSHRKINIVTTLLAAHAIPPEYQGKADDYIQLICQEIIPLVAEEKLASSVDVFCESIGFNLEQTEKVFIAAKQYGLDVKGHTEQLSNLGGTALTAQYKGLSADHIEYLDKEGVEILANSDTVATLLPGAFYFLRETQLPPIALLRQHKIPMAIATDVNPGTSPFSDLTMMMNMGCTLFGLTPEETLRGVTCNAAKALGLGDVKGQIRDGFDADLAIWDVEHPADFSYQQGIARLSARVINGEVDHV</sequence>
<evidence type="ECO:0000313" key="9">
    <source>
        <dbReference type="EMBL" id="QFT26097.1"/>
    </source>
</evidence>
<keyword evidence="7" id="KW-0963">Cytoplasm</keyword>
<evidence type="ECO:0000256" key="6">
    <source>
        <dbReference type="ARBA" id="ARBA00023004"/>
    </source>
</evidence>
<protein>
    <recommendedName>
        <fullName evidence="1 7">Imidazolonepropionase</fullName>
        <ecNumber evidence="1 7">3.5.2.7</ecNumber>
    </recommendedName>
    <alternativeName>
        <fullName evidence="7">Imidazolone-5-propionate hydrolase</fullName>
    </alternativeName>
</protein>
<dbReference type="EC" id="3.5.2.7" evidence="1 7"/>
<dbReference type="Proteomes" id="UP000326936">
    <property type="component" value="Chromosome"/>
</dbReference>
<comment type="similarity">
    <text evidence="7">Belongs to the metallo-dependent hydrolases superfamily. HutI family.</text>
</comment>
<dbReference type="GO" id="GO:0005506">
    <property type="term" value="F:iron ion binding"/>
    <property type="evidence" value="ECO:0007669"/>
    <property type="project" value="UniProtKB-UniRule"/>
</dbReference>
<evidence type="ECO:0000256" key="1">
    <source>
        <dbReference type="ARBA" id="ARBA00012864"/>
    </source>
</evidence>
<evidence type="ECO:0000256" key="2">
    <source>
        <dbReference type="ARBA" id="ARBA00022723"/>
    </source>
</evidence>
<dbReference type="GO" id="GO:0019556">
    <property type="term" value="P:L-histidine catabolic process to glutamate and formamide"/>
    <property type="evidence" value="ECO:0007669"/>
    <property type="project" value="UniProtKB-UniRule"/>
</dbReference>
<dbReference type="EMBL" id="CP045350">
    <property type="protein sequence ID" value="QFT26097.1"/>
    <property type="molecule type" value="Genomic_DNA"/>
</dbReference>
<feature type="binding site" evidence="7">
    <location>
        <position position="180"/>
    </location>
    <ligand>
        <name>4-imidazolone-5-propanoate</name>
        <dbReference type="ChEBI" id="CHEBI:77893"/>
    </ligand>
</feature>
<comment type="subcellular location">
    <subcellularLocation>
        <location evidence="7">Cytoplasm</location>
    </subcellularLocation>
</comment>